<proteinExistence type="predicted"/>
<dbReference type="Proteomes" id="UP001413721">
    <property type="component" value="Unassembled WGS sequence"/>
</dbReference>
<evidence type="ECO:0000313" key="1">
    <source>
        <dbReference type="EMBL" id="MEN2989086.1"/>
    </source>
</evidence>
<sequence>MLIRFILILLLVAILGGGAFLMTFDMPAPVRAVEKVVPNDKLVR</sequence>
<protein>
    <recommendedName>
        <fullName evidence="3">Histidine kinase</fullName>
    </recommendedName>
</protein>
<accession>A0ABU9YJY0</accession>
<organism evidence="1 2">
    <name type="scientific">Tistrella arctica</name>
    <dbReference type="NCBI Taxonomy" id="3133430"/>
    <lineage>
        <taxon>Bacteria</taxon>
        <taxon>Pseudomonadati</taxon>
        <taxon>Pseudomonadota</taxon>
        <taxon>Alphaproteobacteria</taxon>
        <taxon>Geminicoccales</taxon>
        <taxon>Geminicoccaceae</taxon>
        <taxon>Tistrella</taxon>
    </lineage>
</organism>
<dbReference type="EMBL" id="JBBKTW010000004">
    <property type="protein sequence ID" value="MEN2989086.1"/>
    <property type="molecule type" value="Genomic_DNA"/>
</dbReference>
<keyword evidence="2" id="KW-1185">Reference proteome</keyword>
<comment type="caution">
    <text evidence="1">The sequence shown here is derived from an EMBL/GenBank/DDBJ whole genome shotgun (WGS) entry which is preliminary data.</text>
</comment>
<evidence type="ECO:0000313" key="2">
    <source>
        <dbReference type="Proteomes" id="UP001413721"/>
    </source>
</evidence>
<dbReference type="RefSeq" id="WP_345933823.1">
    <property type="nucleotide sequence ID" value="NZ_JBBKTV010000006.1"/>
</dbReference>
<gene>
    <name evidence="1" type="ORF">WG926_12295</name>
</gene>
<reference evidence="1 2" key="1">
    <citation type="submission" date="2024-03" db="EMBL/GenBank/DDBJ databases">
        <title>High-quality draft genome sequencing of Tistrella sp. BH-R2-4.</title>
        <authorList>
            <person name="Dong C."/>
        </authorList>
    </citation>
    <scope>NUCLEOTIDE SEQUENCE [LARGE SCALE GENOMIC DNA]</scope>
    <source>
        <strain evidence="1 2">BH-R2-4</strain>
    </source>
</reference>
<evidence type="ECO:0008006" key="3">
    <source>
        <dbReference type="Google" id="ProtNLM"/>
    </source>
</evidence>
<name>A0ABU9YJY0_9PROT</name>